<dbReference type="FunFam" id="3.40.190.10:FF:000004">
    <property type="entry name" value="Porphobilinogen deaminase"/>
    <property type="match status" value="1"/>
</dbReference>
<dbReference type="EMBL" id="KV454016">
    <property type="protein sequence ID" value="ODV94225.1"/>
    <property type="molecule type" value="Genomic_DNA"/>
</dbReference>
<dbReference type="OrthoDB" id="564646at2759"/>
<evidence type="ECO:0000256" key="10">
    <source>
        <dbReference type="ARBA" id="ARBA00030685"/>
    </source>
</evidence>
<comment type="pathway">
    <text evidence="3">Porphyrin-containing compound metabolism; protoporphyrin-IX biosynthesis; coproporphyrinogen-III from 5-aminolevulinate: step 2/4.</text>
</comment>
<dbReference type="InterPro" id="IPR000860">
    <property type="entry name" value="HemC"/>
</dbReference>
<dbReference type="PANTHER" id="PTHR11557:SF0">
    <property type="entry name" value="PORPHOBILINOGEN DEAMINASE"/>
    <property type="match status" value="1"/>
</dbReference>
<dbReference type="GO" id="GO:0006783">
    <property type="term" value="P:heme biosynthetic process"/>
    <property type="evidence" value="ECO:0007669"/>
    <property type="project" value="UniProtKB-KW"/>
</dbReference>
<evidence type="ECO:0000256" key="11">
    <source>
        <dbReference type="ARBA" id="ARBA00033064"/>
    </source>
</evidence>
<dbReference type="GO" id="GO:0005737">
    <property type="term" value="C:cytoplasm"/>
    <property type="evidence" value="ECO:0007669"/>
    <property type="project" value="TreeGrafter"/>
</dbReference>
<dbReference type="Pfam" id="PF03900">
    <property type="entry name" value="Porphobil_deamC"/>
    <property type="match status" value="1"/>
</dbReference>
<dbReference type="Pfam" id="PF01379">
    <property type="entry name" value="Porphobil_deam"/>
    <property type="match status" value="1"/>
</dbReference>
<evidence type="ECO:0000259" key="13">
    <source>
        <dbReference type="Pfam" id="PF03900"/>
    </source>
</evidence>
<feature type="domain" description="Porphobilinogen deaminase C-terminal" evidence="13">
    <location>
        <begin position="249"/>
        <end position="323"/>
    </location>
</feature>
<evidence type="ECO:0000259" key="12">
    <source>
        <dbReference type="Pfam" id="PF01379"/>
    </source>
</evidence>
<evidence type="ECO:0000256" key="3">
    <source>
        <dbReference type="ARBA" id="ARBA00004735"/>
    </source>
</evidence>
<keyword evidence="7" id="KW-0808">Transferase</keyword>
<evidence type="ECO:0000256" key="2">
    <source>
        <dbReference type="ARBA" id="ARBA00002869"/>
    </source>
</evidence>
<dbReference type="Proteomes" id="UP000094236">
    <property type="component" value="Unassembled WGS sequence"/>
</dbReference>
<dbReference type="NCBIfam" id="TIGR00212">
    <property type="entry name" value="hemC"/>
    <property type="match status" value="1"/>
</dbReference>
<dbReference type="PRINTS" id="PR00151">
    <property type="entry name" value="PORPHBDMNASE"/>
</dbReference>
<evidence type="ECO:0000256" key="7">
    <source>
        <dbReference type="ARBA" id="ARBA00022679"/>
    </source>
</evidence>
<evidence type="ECO:0000256" key="5">
    <source>
        <dbReference type="ARBA" id="ARBA00012655"/>
    </source>
</evidence>
<dbReference type="SUPFAM" id="SSF53850">
    <property type="entry name" value="Periplasmic binding protein-like II"/>
    <property type="match status" value="1"/>
</dbReference>
<feature type="domain" description="Porphobilinogen deaminase N-terminal" evidence="12">
    <location>
        <begin position="19"/>
        <end position="236"/>
    </location>
</feature>
<dbReference type="InterPro" id="IPR022417">
    <property type="entry name" value="Porphobilin_deaminase_N"/>
</dbReference>
<dbReference type="Gene3D" id="3.30.160.40">
    <property type="entry name" value="Porphobilinogen deaminase, C-terminal domain"/>
    <property type="match status" value="1"/>
</dbReference>
<comment type="similarity">
    <text evidence="4">Belongs to the HMBS family.</text>
</comment>
<evidence type="ECO:0000256" key="9">
    <source>
        <dbReference type="ARBA" id="ARBA00023244"/>
    </source>
</evidence>
<dbReference type="CDD" id="cd13645">
    <property type="entry name" value="PBP2_HuPBGD_like"/>
    <property type="match status" value="1"/>
</dbReference>
<gene>
    <name evidence="14" type="ORF">PACTADRAFT_70766</name>
</gene>
<dbReference type="Gene3D" id="3.40.190.10">
    <property type="entry name" value="Periplasmic binding protein-like II"/>
    <property type="match status" value="2"/>
</dbReference>
<protein>
    <recommendedName>
        <fullName evidence="6">Porphobilinogen deaminase</fullName>
        <ecNumber evidence="5">2.5.1.61</ecNumber>
    </recommendedName>
    <alternativeName>
        <fullName evidence="11">Hydroxymethylbilane synthase</fullName>
    </alternativeName>
    <alternativeName>
        <fullName evidence="10">Pre-uroporphyrinogen synthase</fullName>
    </alternativeName>
</protein>
<name>A0A1E4TR44_PACTA</name>
<accession>A0A1E4TR44</accession>
<dbReference type="SUPFAM" id="SSF54782">
    <property type="entry name" value="Porphobilinogen deaminase (hydroxymethylbilane synthase), C-terminal domain"/>
    <property type="match status" value="1"/>
</dbReference>
<dbReference type="STRING" id="669874.A0A1E4TR44"/>
<dbReference type="PANTHER" id="PTHR11557">
    <property type="entry name" value="PORPHOBILINOGEN DEAMINASE"/>
    <property type="match status" value="1"/>
</dbReference>
<proteinExistence type="inferred from homology"/>
<evidence type="ECO:0000256" key="4">
    <source>
        <dbReference type="ARBA" id="ARBA00005638"/>
    </source>
</evidence>
<evidence type="ECO:0000256" key="6">
    <source>
        <dbReference type="ARBA" id="ARBA00016519"/>
    </source>
</evidence>
<evidence type="ECO:0000313" key="15">
    <source>
        <dbReference type="Proteomes" id="UP000094236"/>
    </source>
</evidence>
<comment type="function">
    <text evidence="2">Tetrapolymerization of the monopyrrole PBG into the hydroxymethylbilane pre-uroporphyrinogen in several discrete steps.</text>
</comment>
<evidence type="ECO:0000256" key="1">
    <source>
        <dbReference type="ARBA" id="ARBA00001916"/>
    </source>
</evidence>
<dbReference type="GO" id="GO:0004418">
    <property type="term" value="F:hydroxymethylbilane synthase activity"/>
    <property type="evidence" value="ECO:0007669"/>
    <property type="project" value="UniProtKB-EC"/>
</dbReference>
<dbReference type="FunFam" id="3.40.190.10:FF:000005">
    <property type="entry name" value="Porphobilinogen deaminase"/>
    <property type="match status" value="1"/>
</dbReference>
<dbReference type="FunFam" id="3.30.160.40:FF:000002">
    <property type="entry name" value="Porphobilinogen deaminase"/>
    <property type="match status" value="1"/>
</dbReference>
<organism evidence="14 15">
    <name type="scientific">Pachysolen tannophilus NRRL Y-2460</name>
    <dbReference type="NCBI Taxonomy" id="669874"/>
    <lineage>
        <taxon>Eukaryota</taxon>
        <taxon>Fungi</taxon>
        <taxon>Dikarya</taxon>
        <taxon>Ascomycota</taxon>
        <taxon>Saccharomycotina</taxon>
        <taxon>Pichiomycetes</taxon>
        <taxon>Pachysolenaceae</taxon>
        <taxon>Pachysolen</taxon>
    </lineage>
</organism>
<dbReference type="EC" id="2.5.1.61" evidence="5"/>
<evidence type="ECO:0000256" key="8">
    <source>
        <dbReference type="ARBA" id="ARBA00023133"/>
    </source>
</evidence>
<keyword evidence="9" id="KW-0627">Porphyrin biosynthesis</keyword>
<dbReference type="PIRSF" id="PIRSF001438">
    <property type="entry name" value="4pyrrol_synth_OHMeBilane_synth"/>
    <property type="match status" value="1"/>
</dbReference>
<keyword evidence="8" id="KW-0350">Heme biosynthesis</keyword>
<sequence>MSDVEVIGKGAQASNHGVIKIGTRKSALAVVQAESVAAEIQTKFPGLSTKITALSTLGDQMQHKPLYSFGGKSLWTKELEILLLESVGEHDKIDLIVHCLKDMPTSLPDEFELGCILEREDPRDALVMKAGSSYKCLGDLPDGSVVGTSSVRRSAQLLKNYPRLRFKSVRGNIQTRISKLDDPDADFSCLLLAAAGLIRMNLHNRITQYLDEDNMHYAVGQGALALEIRKGDEYIRQICSKLRHDATTYCGLAERSLLRFLEGGCSLPIGCITNYDENSKILRMKAMVVSCDGTESVEQNYSAKVETDDDAEKFGIAIAQFLLDNGAKKILDDINYDKIEEIKQAGITKGTN</sequence>
<reference evidence="15" key="1">
    <citation type="submission" date="2016-05" db="EMBL/GenBank/DDBJ databases">
        <title>Comparative genomics of biotechnologically important yeasts.</title>
        <authorList>
            <consortium name="DOE Joint Genome Institute"/>
            <person name="Riley R."/>
            <person name="Haridas S."/>
            <person name="Wolfe K.H."/>
            <person name="Lopes M.R."/>
            <person name="Hittinger C.T."/>
            <person name="Goker M."/>
            <person name="Salamov A."/>
            <person name="Wisecaver J."/>
            <person name="Long T.M."/>
            <person name="Aerts A.L."/>
            <person name="Barry K."/>
            <person name="Choi C."/>
            <person name="Clum A."/>
            <person name="Coughlan A.Y."/>
            <person name="Deshpande S."/>
            <person name="Douglass A.P."/>
            <person name="Hanson S.J."/>
            <person name="Klenk H.-P."/>
            <person name="Labutti K."/>
            <person name="Lapidus A."/>
            <person name="Lindquist E."/>
            <person name="Lipzen A."/>
            <person name="Meier-Kolthoff J.P."/>
            <person name="Ohm R.A."/>
            <person name="Otillar R.P."/>
            <person name="Pangilinan J."/>
            <person name="Peng Y."/>
            <person name="Rokas A."/>
            <person name="Rosa C.A."/>
            <person name="Scheuner C."/>
            <person name="Sibirny A.A."/>
            <person name="Slot J.C."/>
            <person name="Stielow J.B."/>
            <person name="Sun H."/>
            <person name="Kurtzman C.P."/>
            <person name="Blackwell M."/>
            <person name="Grigoriev I.V."/>
            <person name="Jeffries T.W."/>
        </authorList>
    </citation>
    <scope>NUCLEOTIDE SEQUENCE [LARGE SCALE GENOMIC DNA]</scope>
    <source>
        <strain evidence="15">NRRL Y-2460</strain>
    </source>
</reference>
<evidence type="ECO:0000313" key="14">
    <source>
        <dbReference type="EMBL" id="ODV94225.1"/>
    </source>
</evidence>
<keyword evidence="15" id="KW-1185">Reference proteome</keyword>
<comment type="cofactor">
    <cofactor evidence="1">
        <name>dipyrromethane</name>
        <dbReference type="ChEBI" id="CHEBI:60342"/>
    </cofactor>
</comment>
<dbReference type="InterPro" id="IPR036803">
    <property type="entry name" value="Porphobilinogen_deaminase_C_sf"/>
</dbReference>
<dbReference type="AlphaFoldDB" id="A0A1E4TR44"/>
<dbReference type="InterPro" id="IPR022418">
    <property type="entry name" value="Porphobilinogen_deaminase_C"/>
</dbReference>